<keyword evidence="2" id="KW-1185">Reference proteome</keyword>
<comment type="caution">
    <text evidence="1">The sequence shown here is derived from an EMBL/GenBank/DDBJ whole genome shotgun (WGS) entry which is preliminary data.</text>
</comment>
<proteinExistence type="predicted"/>
<reference evidence="1 2" key="1">
    <citation type="journal article" date="2021" name="Commun. Biol.">
        <title>The genome of Shorea leprosula (Dipterocarpaceae) highlights the ecological relevance of drought in aseasonal tropical rainforests.</title>
        <authorList>
            <person name="Ng K.K.S."/>
            <person name="Kobayashi M.J."/>
            <person name="Fawcett J.A."/>
            <person name="Hatakeyama M."/>
            <person name="Paape T."/>
            <person name="Ng C.H."/>
            <person name="Ang C.C."/>
            <person name="Tnah L.H."/>
            <person name="Lee C.T."/>
            <person name="Nishiyama T."/>
            <person name="Sese J."/>
            <person name="O'Brien M.J."/>
            <person name="Copetti D."/>
            <person name="Mohd Noor M.I."/>
            <person name="Ong R.C."/>
            <person name="Putra M."/>
            <person name="Sireger I.Z."/>
            <person name="Indrioko S."/>
            <person name="Kosugi Y."/>
            <person name="Izuno A."/>
            <person name="Isagi Y."/>
            <person name="Lee S.L."/>
            <person name="Shimizu K.K."/>
        </authorList>
    </citation>
    <scope>NUCLEOTIDE SEQUENCE [LARGE SCALE GENOMIC DNA]</scope>
    <source>
        <strain evidence="1">214</strain>
    </source>
</reference>
<gene>
    <name evidence="1" type="ORF">SLEP1_g5317</name>
</gene>
<dbReference type="AlphaFoldDB" id="A0AAV5HRV1"/>
<dbReference type="Proteomes" id="UP001054252">
    <property type="component" value="Unassembled WGS sequence"/>
</dbReference>
<protein>
    <submittedName>
        <fullName evidence="1">Uncharacterized protein</fullName>
    </submittedName>
</protein>
<organism evidence="1 2">
    <name type="scientific">Rubroshorea leprosula</name>
    <dbReference type="NCBI Taxonomy" id="152421"/>
    <lineage>
        <taxon>Eukaryota</taxon>
        <taxon>Viridiplantae</taxon>
        <taxon>Streptophyta</taxon>
        <taxon>Embryophyta</taxon>
        <taxon>Tracheophyta</taxon>
        <taxon>Spermatophyta</taxon>
        <taxon>Magnoliopsida</taxon>
        <taxon>eudicotyledons</taxon>
        <taxon>Gunneridae</taxon>
        <taxon>Pentapetalae</taxon>
        <taxon>rosids</taxon>
        <taxon>malvids</taxon>
        <taxon>Malvales</taxon>
        <taxon>Dipterocarpaceae</taxon>
        <taxon>Rubroshorea</taxon>
    </lineage>
</organism>
<name>A0AAV5HRV1_9ROSI</name>
<accession>A0AAV5HRV1</accession>
<evidence type="ECO:0000313" key="2">
    <source>
        <dbReference type="Proteomes" id="UP001054252"/>
    </source>
</evidence>
<sequence length="40" mass="4466">MRAAGNAPVRSCYTENTHKTEAEWLKKGFQVPTSKITGWA</sequence>
<dbReference type="EMBL" id="BPVZ01000005">
    <property type="protein sequence ID" value="GKU91443.1"/>
    <property type="molecule type" value="Genomic_DNA"/>
</dbReference>
<evidence type="ECO:0000313" key="1">
    <source>
        <dbReference type="EMBL" id="GKU91443.1"/>
    </source>
</evidence>